<organism evidence="8 9">
    <name type="scientific">Paralvinella palmiformis</name>
    <dbReference type="NCBI Taxonomy" id="53620"/>
    <lineage>
        <taxon>Eukaryota</taxon>
        <taxon>Metazoa</taxon>
        <taxon>Spiralia</taxon>
        <taxon>Lophotrochozoa</taxon>
        <taxon>Annelida</taxon>
        <taxon>Polychaeta</taxon>
        <taxon>Sedentaria</taxon>
        <taxon>Canalipalpata</taxon>
        <taxon>Terebellida</taxon>
        <taxon>Terebelliformia</taxon>
        <taxon>Alvinellidae</taxon>
        <taxon>Paralvinella</taxon>
    </lineage>
</organism>
<reference evidence="8" key="1">
    <citation type="journal article" date="2023" name="Mol. Biol. Evol.">
        <title>Third-Generation Sequencing Reveals the Adaptive Role of the Epigenome in Three Deep-Sea Polychaetes.</title>
        <authorList>
            <person name="Perez M."/>
            <person name="Aroh O."/>
            <person name="Sun Y."/>
            <person name="Lan Y."/>
            <person name="Juniper S.K."/>
            <person name="Young C.R."/>
            <person name="Angers B."/>
            <person name="Qian P.Y."/>
        </authorList>
    </citation>
    <scope>NUCLEOTIDE SEQUENCE</scope>
    <source>
        <strain evidence="8">P08H-3</strain>
    </source>
</reference>
<keyword evidence="6" id="KW-0744">Spermatogenesis</keyword>
<evidence type="ECO:0000313" key="8">
    <source>
        <dbReference type="EMBL" id="KAK2163232.1"/>
    </source>
</evidence>
<dbReference type="Pfam" id="PF06910">
    <property type="entry name" value="MEA1"/>
    <property type="match status" value="1"/>
</dbReference>
<protein>
    <recommendedName>
        <fullName evidence="2">Male-enhanced antigen 1</fullName>
    </recommendedName>
</protein>
<dbReference type="PANTHER" id="PTHR17005">
    <property type="entry name" value="MALE-ENHANCED ANTIGEN-1"/>
    <property type="match status" value="1"/>
</dbReference>
<dbReference type="EMBL" id="JAODUP010000083">
    <property type="protein sequence ID" value="KAK2163232.1"/>
    <property type="molecule type" value="Genomic_DNA"/>
</dbReference>
<feature type="region of interest" description="Disordered" evidence="7">
    <location>
        <begin position="1"/>
        <end position="132"/>
    </location>
</feature>
<feature type="region of interest" description="Disordered" evidence="7">
    <location>
        <begin position="179"/>
        <end position="233"/>
    </location>
</feature>
<feature type="compositionally biased region" description="Acidic residues" evidence="7">
    <location>
        <begin position="56"/>
        <end position="66"/>
    </location>
</feature>
<evidence type="ECO:0000256" key="6">
    <source>
        <dbReference type="ARBA" id="ARBA00022871"/>
    </source>
</evidence>
<evidence type="ECO:0000256" key="4">
    <source>
        <dbReference type="ARBA" id="ARBA00022553"/>
    </source>
</evidence>
<keyword evidence="5" id="KW-0221">Differentiation</keyword>
<comment type="function">
    <text evidence="1">May play an important role in spermatogenesis and/or testis development.</text>
</comment>
<proteinExistence type="predicted"/>
<name>A0AAD9K1W2_9ANNE</name>
<dbReference type="GO" id="GO:0030154">
    <property type="term" value="P:cell differentiation"/>
    <property type="evidence" value="ECO:0007669"/>
    <property type="project" value="UniProtKB-KW"/>
</dbReference>
<evidence type="ECO:0000256" key="2">
    <source>
        <dbReference type="ARBA" id="ARBA00022245"/>
    </source>
</evidence>
<dbReference type="AlphaFoldDB" id="A0AAD9K1W2"/>
<evidence type="ECO:0000313" key="9">
    <source>
        <dbReference type="Proteomes" id="UP001208570"/>
    </source>
</evidence>
<feature type="compositionally biased region" description="Basic and acidic residues" evidence="7">
    <location>
        <begin position="112"/>
        <end position="132"/>
    </location>
</feature>
<dbReference type="Proteomes" id="UP001208570">
    <property type="component" value="Unassembled WGS sequence"/>
</dbReference>
<keyword evidence="4" id="KW-0597">Phosphoprotein</keyword>
<accession>A0AAD9K1W2</accession>
<comment type="caution">
    <text evidence="8">The sequence shown here is derived from an EMBL/GenBank/DDBJ whole genome shotgun (WGS) entry which is preliminary data.</text>
</comment>
<sequence>MSPIPGDSRQDPHRPDDEDISIVAMENNVIVAGSSSDSAGEEEDNGHQGYQILSQDPEEPEDEEFSYVDAQGAEGEGGTSGQSLHATTDDEPPPNQRVPSYLQVPEIQDGELTERKSLWSESNLHPHEPMDEDHMNKIKSAMSGFHLPGCQVPDWARVVAEEEWKTQLLTRLHQRVSLIHSPPSSHDGTECSDPPSKRPKCGLEQDEEEMSDEENSSGEGTSVRQTDNETDQR</sequence>
<dbReference type="InterPro" id="IPR009685">
    <property type="entry name" value="MEA1"/>
</dbReference>
<evidence type="ECO:0000256" key="7">
    <source>
        <dbReference type="SAM" id="MobiDB-lite"/>
    </source>
</evidence>
<dbReference type="GO" id="GO:0007283">
    <property type="term" value="P:spermatogenesis"/>
    <property type="evidence" value="ECO:0007669"/>
    <property type="project" value="UniProtKB-KW"/>
</dbReference>
<keyword evidence="9" id="KW-1185">Reference proteome</keyword>
<evidence type="ECO:0000256" key="5">
    <source>
        <dbReference type="ARBA" id="ARBA00022782"/>
    </source>
</evidence>
<keyword evidence="3" id="KW-0217">Developmental protein</keyword>
<evidence type="ECO:0000256" key="1">
    <source>
        <dbReference type="ARBA" id="ARBA00002540"/>
    </source>
</evidence>
<evidence type="ECO:0000256" key="3">
    <source>
        <dbReference type="ARBA" id="ARBA00022473"/>
    </source>
</evidence>
<gene>
    <name evidence="8" type="ORF">LSH36_83g01052</name>
</gene>
<feature type="compositionally biased region" description="Acidic residues" evidence="7">
    <location>
        <begin position="204"/>
        <end position="216"/>
    </location>
</feature>